<feature type="non-terminal residue" evidence="2">
    <location>
        <position position="69"/>
    </location>
</feature>
<dbReference type="Gene3D" id="3.40.50.1820">
    <property type="entry name" value="alpha/beta hydrolase"/>
    <property type="match status" value="1"/>
</dbReference>
<dbReference type="EMBL" id="BARW01013926">
    <property type="protein sequence ID" value="GAI72895.1"/>
    <property type="molecule type" value="Genomic_DNA"/>
</dbReference>
<dbReference type="InterPro" id="IPR002018">
    <property type="entry name" value="CarbesteraseB"/>
</dbReference>
<sequence length="69" mass="7708">MNKTVIIETKSGKIQGIKENGLEIFKGIPYGEPPIGDLRFSPPVAKNNWDDVLETTKYGFCAFQGYTQL</sequence>
<name>X1SBT3_9ZZZZ</name>
<comment type="caution">
    <text evidence="2">The sequence shown here is derived from an EMBL/GenBank/DDBJ whole genome shotgun (WGS) entry which is preliminary data.</text>
</comment>
<dbReference type="InterPro" id="IPR029058">
    <property type="entry name" value="AB_hydrolase_fold"/>
</dbReference>
<evidence type="ECO:0000259" key="1">
    <source>
        <dbReference type="Pfam" id="PF00135"/>
    </source>
</evidence>
<dbReference type="SUPFAM" id="SSF53474">
    <property type="entry name" value="alpha/beta-Hydrolases"/>
    <property type="match status" value="1"/>
</dbReference>
<protein>
    <recommendedName>
        <fullName evidence="1">Carboxylesterase type B domain-containing protein</fullName>
    </recommendedName>
</protein>
<reference evidence="2" key="1">
    <citation type="journal article" date="2014" name="Front. Microbiol.">
        <title>High frequency of phylogenetically diverse reductive dehalogenase-homologous genes in deep subseafloor sedimentary metagenomes.</title>
        <authorList>
            <person name="Kawai M."/>
            <person name="Futagami T."/>
            <person name="Toyoda A."/>
            <person name="Takaki Y."/>
            <person name="Nishi S."/>
            <person name="Hori S."/>
            <person name="Arai W."/>
            <person name="Tsubouchi T."/>
            <person name="Morono Y."/>
            <person name="Uchiyama I."/>
            <person name="Ito T."/>
            <person name="Fujiyama A."/>
            <person name="Inagaki F."/>
            <person name="Takami H."/>
        </authorList>
    </citation>
    <scope>NUCLEOTIDE SEQUENCE</scope>
    <source>
        <strain evidence="2">Expedition CK06-06</strain>
    </source>
</reference>
<dbReference type="AlphaFoldDB" id="X1SBT3"/>
<evidence type="ECO:0000313" key="2">
    <source>
        <dbReference type="EMBL" id="GAI72895.1"/>
    </source>
</evidence>
<accession>X1SBT3</accession>
<organism evidence="2">
    <name type="scientific">marine sediment metagenome</name>
    <dbReference type="NCBI Taxonomy" id="412755"/>
    <lineage>
        <taxon>unclassified sequences</taxon>
        <taxon>metagenomes</taxon>
        <taxon>ecological metagenomes</taxon>
    </lineage>
</organism>
<dbReference type="PANTHER" id="PTHR45237:SF2">
    <property type="entry name" value="POSSIBLE PARA-NITROBENZYL ESTERASE"/>
    <property type="match status" value="1"/>
</dbReference>
<dbReference type="PANTHER" id="PTHR45237">
    <property type="entry name" value="POSSIBLE PARA-NITROBENZYL ESTERASE"/>
    <property type="match status" value="1"/>
</dbReference>
<feature type="domain" description="Carboxylesterase type B" evidence="1">
    <location>
        <begin position="5"/>
        <end position="65"/>
    </location>
</feature>
<gene>
    <name evidence="2" type="ORF">S12H4_25130</name>
</gene>
<dbReference type="Pfam" id="PF00135">
    <property type="entry name" value="COesterase"/>
    <property type="match status" value="1"/>
</dbReference>
<proteinExistence type="predicted"/>